<dbReference type="Proteomes" id="UP000594034">
    <property type="component" value="Chromosome"/>
</dbReference>
<accession>A0A5J6WV40</accession>
<evidence type="ECO:0000313" key="3">
    <source>
        <dbReference type="EMBL" id="QFI54087.1"/>
    </source>
</evidence>
<sequence>MASLIAAALLGGCGGAENIDSNSGNNGGNTGGTTPPGDSALFLFGLGANAGVTPSIQSEKDNWNLQPVTASPVAMTSISAVLINNAGTDDTVDVQVAGDGDGTFMLKSATPLNLSQYASGFIEFQLRIKSETIPNELNASIDNEYPNRSSLPIASALAGTGDWETLTLPINCMKPFPGATAINLATVGTPFHLATKEAFNYEITNIKYLLTTSAKPVVDPVTCEAPGNGTDPGTDPGTEPETGSGVNNAPALVATDTALYYSGDKSLAQDRSADYPVASFGGTLTDENQVITMDLPGNGAAFLGTDSANGDLSAYQDGVMLLDMKVSSYGDSNNIQIRMDGTAGPDYGTFFTMNSDVVPDDDTWYRCTLPVASLIPVANTGSVQKALYLSGEWDSMAGLRFAFTNVALKTTIPADFDSSQPCQKIN</sequence>
<dbReference type="EMBL" id="CP040449">
    <property type="protein sequence ID" value="QFI54087.1"/>
    <property type="molecule type" value="Genomic_DNA"/>
</dbReference>
<dbReference type="SUPFAM" id="SSF49785">
    <property type="entry name" value="Galactose-binding domain-like"/>
    <property type="match status" value="1"/>
</dbReference>
<reference evidence="3 4" key="1">
    <citation type="submission" date="2019-05" db="EMBL/GenBank/DDBJ databases">
        <title>OXA-830, a novel chromosomally encoded expanded-spectrum class D beta-lactamase in Aeromonas simiae.</title>
        <authorList>
            <person name="Zhou W."/>
            <person name="Chen Q."/>
        </authorList>
    </citation>
    <scope>NUCLEOTIDE SEQUENCE [LARGE SCALE GENOMIC DNA]</scope>
    <source>
        <strain evidence="3 4">A6</strain>
    </source>
</reference>
<evidence type="ECO:0000256" key="1">
    <source>
        <dbReference type="SAM" id="MobiDB-lite"/>
    </source>
</evidence>
<dbReference type="Gene3D" id="2.60.120.430">
    <property type="entry name" value="Galactose-binding lectin"/>
    <property type="match status" value="1"/>
</dbReference>
<dbReference type="InterPro" id="IPR008979">
    <property type="entry name" value="Galactose-bd-like_sf"/>
</dbReference>
<name>A0A5J6WV40_9GAMM</name>
<evidence type="ECO:0000259" key="2">
    <source>
        <dbReference type="Pfam" id="PF18559"/>
    </source>
</evidence>
<gene>
    <name evidence="3" type="ORF">FE240_04895</name>
</gene>
<dbReference type="RefSeq" id="WP_193003603.1">
    <property type="nucleotide sequence ID" value="NZ_CP040449.1"/>
</dbReference>
<feature type="domain" description="ExoP galactose-binding-like" evidence="2">
    <location>
        <begin position="64"/>
        <end position="207"/>
    </location>
</feature>
<protein>
    <recommendedName>
        <fullName evidence="2">ExoP galactose-binding-like domain-containing protein</fullName>
    </recommendedName>
</protein>
<feature type="compositionally biased region" description="Low complexity" evidence="1">
    <location>
        <begin position="226"/>
        <end position="243"/>
    </location>
</feature>
<evidence type="ECO:0000313" key="4">
    <source>
        <dbReference type="Proteomes" id="UP000594034"/>
    </source>
</evidence>
<dbReference type="Pfam" id="PF18559">
    <property type="entry name" value="Exop_C"/>
    <property type="match status" value="1"/>
</dbReference>
<dbReference type="InterPro" id="IPR041443">
    <property type="entry name" value="Exop_C"/>
</dbReference>
<proteinExistence type="predicted"/>
<feature type="region of interest" description="Disordered" evidence="1">
    <location>
        <begin position="224"/>
        <end position="247"/>
    </location>
</feature>
<dbReference type="AlphaFoldDB" id="A0A5J6WV40"/>
<dbReference type="KEGG" id="asim:FE240_04895"/>
<organism evidence="3 4">
    <name type="scientific">Aeromonas simiae</name>
    <dbReference type="NCBI Taxonomy" id="218936"/>
    <lineage>
        <taxon>Bacteria</taxon>
        <taxon>Pseudomonadati</taxon>
        <taxon>Pseudomonadota</taxon>
        <taxon>Gammaproteobacteria</taxon>
        <taxon>Aeromonadales</taxon>
        <taxon>Aeromonadaceae</taxon>
        <taxon>Aeromonas</taxon>
    </lineage>
</organism>
<keyword evidence="4" id="KW-1185">Reference proteome</keyword>